<organism evidence="1 2">
    <name type="scientific">Vibrio bivalvicida</name>
    <dbReference type="NCBI Taxonomy" id="1276888"/>
    <lineage>
        <taxon>Bacteria</taxon>
        <taxon>Pseudomonadati</taxon>
        <taxon>Pseudomonadota</taxon>
        <taxon>Gammaproteobacteria</taxon>
        <taxon>Vibrionales</taxon>
        <taxon>Vibrionaceae</taxon>
        <taxon>Vibrio</taxon>
        <taxon>Vibrio oreintalis group</taxon>
    </lineage>
</organism>
<accession>A0ABV4MMU6</accession>
<dbReference type="EMBL" id="JBGOOS010000037">
    <property type="protein sequence ID" value="MEZ8210901.1"/>
    <property type="molecule type" value="Genomic_DNA"/>
</dbReference>
<evidence type="ECO:0000313" key="2">
    <source>
        <dbReference type="Proteomes" id="UP001569151"/>
    </source>
</evidence>
<name>A0ABV4MMU6_9VIBR</name>
<gene>
    <name evidence="1" type="ORF">ACED39_19215</name>
</gene>
<comment type="caution">
    <text evidence="1">The sequence shown here is derived from an EMBL/GenBank/DDBJ whole genome shotgun (WGS) entry which is preliminary data.</text>
</comment>
<dbReference type="RefSeq" id="WP_371726535.1">
    <property type="nucleotide sequence ID" value="NZ_JBGOOS010000037.1"/>
</dbReference>
<evidence type="ECO:0000313" key="1">
    <source>
        <dbReference type="EMBL" id="MEZ8210901.1"/>
    </source>
</evidence>
<sequence length="143" mass="16709">MINKITISANAKCFNFYTDETFIFDHEFLEKLEVTIVDNVTFETNHLKSFHSNDPESLYDLTEEISLDNPDHSERAVRHSLNHAYSTLTDKYDLHVSVLNSESDEYLIHGDTLDLHSLNQNEFERFIESFQKAPISNKLFYSI</sequence>
<reference evidence="1 2" key="1">
    <citation type="submission" date="2024-06" db="EMBL/GenBank/DDBJ databases">
        <authorList>
            <person name="Steensen K."/>
            <person name="Seneca J."/>
            <person name="Bartlau N."/>
            <person name="Yu A.X."/>
            <person name="Polz M.F."/>
        </authorList>
    </citation>
    <scope>NUCLEOTIDE SEQUENCE [LARGE SCALE GENOMIC DNA]</scope>
    <source>
        <strain evidence="1 2">1F146</strain>
    </source>
</reference>
<keyword evidence="2" id="KW-1185">Reference proteome</keyword>
<proteinExistence type="predicted"/>
<protein>
    <submittedName>
        <fullName evidence="1">Uncharacterized protein</fullName>
    </submittedName>
</protein>
<dbReference type="Proteomes" id="UP001569151">
    <property type="component" value="Unassembled WGS sequence"/>
</dbReference>